<keyword evidence="3" id="KW-0813">Transport</keyword>
<sequence>MTVSPASMGRRPSRHRGVLVLLLCLLVGSMLLGAGAGAVKIPASHILATVAEKAGLRGMLEFLGLAWPEVTELEATVLHAIRLPRVLLAALVGGALGLSGAVLQGLFRNPLADPGLLGISSGATLAVSGAIVLHLASLGLYTLPLAAFAGSLTCMLVIQIFARHDRRTNVATMLLAGIAINSLCGAGTGLFTYFSSEDQLRAITFWMLGSLSGATWTSVGAAAPLILPGLLILPLLAGPMNAMLLGESTAQHLGVRVEWVKALVVLLIALGVGAGVAVSGMIGFVGLIVPNLIRIWTGPNHHVLLPASALLGSALLVLADMAARTVVAPLELPLGIVTAALGAPFFLILLVRQRRTGEL</sequence>
<gene>
    <name evidence="9" type="ORF">OKA04_22605</name>
</gene>
<evidence type="ECO:0000256" key="7">
    <source>
        <dbReference type="ARBA" id="ARBA00023136"/>
    </source>
</evidence>
<dbReference type="Proteomes" id="UP001207930">
    <property type="component" value="Unassembled WGS sequence"/>
</dbReference>
<dbReference type="Gene3D" id="1.10.3470.10">
    <property type="entry name" value="ABC transporter involved in vitamin B12 uptake, BtuC"/>
    <property type="match status" value="1"/>
</dbReference>
<evidence type="ECO:0000313" key="9">
    <source>
        <dbReference type="EMBL" id="MCW1887545.1"/>
    </source>
</evidence>
<dbReference type="SUPFAM" id="SSF81345">
    <property type="entry name" value="ABC transporter involved in vitamin B12 uptake, BtuC"/>
    <property type="match status" value="1"/>
</dbReference>
<comment type="similarity">
    <text evidence="2">Belongs to the binding-protein-dependent transport system permease family. FecCD subfamily.</text>
</comment>
<feature type="transmembrane region" description="Helical" evidence="8">
    <location>
        <begin position="174"/>
        <end position="194"/>
    </location>
</feature>
<feature type="transmembrane region" description="Helical" evidence="8">
    <location>
        <begin position="330"/>
        <end position="351"/>
    </location>
</feature>
<evidence type="ECO:0000256" key="6">
    <source>
        <dbReference type="ARBA" id="ARBA00022989"/>
    </source>
</evidence>
<protein>
    <submittedName>
        <fullName evidence="9">Iron ABC transporter permease</fullName>
    </submittedName>
</protein>
<dbReference type="EMBL" id="JAPDDS010000019">
    <property type="protein sequence ID" value="MCW1887545.1"/>
    <property type="molecule type" value="Genomic_DNA"/>
</dbReference>
<organism evidence="9 10">
    <name type="scientific">Luteolibacter flavescens</name>
    <dbReference type="NCBI Taxonomy" id="1859460"/>
    <lineage>
        <taxon>Bacteria</taxon>
        <taxon>Pseudomonadati</taxon>
        <taxon>Verrucomicrobiota</taxon>
        <taxon>Verrucomicrobiia</taxon>
        <taxon>Verrucomicrobiales</taxon>
        <taxon>Verrucomicrobiaceae</taxon>
        <taxon>Luteolibacter</taxon>
    </lineage>
</organism>
<evidence type="ECO:0000256" key="1">
    <source>
        <dbReference type="ARBA" id="ARBA00004651"/>
    </source>
</evidence>
<comment type="caution">
    <text evidence="9">The sequence shown here is derived from an EMBL/GenBank/DDBJ whole genome shotgun (WGS) entry which is preliminary data.</text>
</comment>
<feature type="transmembrane region" description="Helical" evidence="8">
    <location>
        <begin position="115"/>
        <end position="135"/>
    </location>
</feature>
<keyword evidence="5 8" id="KW-0812">Transmembrane</keyword>
<dbReference type="Pfam" id="PF01032">
    <property type="entry name" value="FecCD"/>
    <property type="match status" value="1"/>
</dbReference>
<comment type="subcellular location">
    <subcellularLocation>
        <location evidence="1">Cell membrane</location>
        <topology evidence="1">Multi-pass membrane protein</topology>
    </subcellularLocation>
</comment>
<keyword evidence="6 8" id="KW-1133">Transmembrane helix</keyword>
<dbReference type="InterPro" id="IPR037294">
    <property type="entry name" value="ABC_BtuC-like"/>
</dbReference>
<feature type="transmembrane region" description="Helical" evidence="8">
    <location>
        <begin position="259"/>
        <end position="289"/>
    </location>
</feature>
<evidence type="ECO:0000256" key="4">
    <source>
        <dbReference type="ARBA" id="ARBA00022475"/>
    </source>
</evidence>
<keyword evidence="10" id="KW-1185">Reference proteome</keyword>
<evidence type="ECO:0000256" key="3">
    <source>
        <dbReference type="ARBA" id="ARBA00022448"/>
    </source>
</evidence>
<dbReference type="CDD" id="cd06550">
    <property type="entry name" value="TM_ABC_iron-siderophores_like"/>
    <property type="match status" value="1"/>
</dbReference>
<evidence type="ECO:0000256" key="8">
    <source>
        <dbReference type="SAM" id="Phobius"/>
    </source>
</evidence>
<dbReference type="RefSeq" id="WP_264503500.1">
    <property type="nucleotide sequence ID" value="NZ_JAPDDS010000019.1"/>
</dbReference>
<keyword evidence="7 8" id="KW-0472">Membrane</keyword>
<dbReference type="PANTHER" id="PTHR30472">
    <property type="entry name" value="FERRIC ENTEROBACTIN TRANSPORT SYSTEM PERMEASE PROTEIN"/>
    <property type="match status" value="1"/>
</dbReference>
<evidence type="ECO:0000256" key="5">
    <source>
        <dbReference type="ARBA" id="ARBA00022692"/>
    </source>
</evidence>
<name>A0ABT3FX19_9BACT</name>
<reference evidence="9 10" key="1">
    <citation type="submission" date="2022-10" db="EMBL/GenBank/DDBJ databases">
        <title>Luteolibacter flavescens strain MCCC 1K03193, whole genome shotgun sequencing project.</title>
        <authorList>
            <person name="Zhao G."/>
            <person name="Shen L."/>
        </authorList>
    </citation>
    <scope>NUCLEOTIDE SEQUENCE [LARGE SCALE GENOMIC DNA]</scope>
    <source>
        <strain evidence="9 10">MCCC 1K03193</strain>
    </source>
</reference>
<feature type="transmembrane region" description="Helical" evidence="8">
    <location>
        <begin position="141"/>
        <end position="162"/>
    </location>
</feature>
<dbReference type="PANTHER" id="PTHR30472:SF25">
    <property type="entry name" value="ABC TRANSPORTER PERMEASE PROTEIN MJ0876-RELATED"/>
    <property type="match status" value="1"/>
</dbReference>
<dbReference type="InterPro" id="IPR000522">
    <property type="entry name" value="ABC_transptr_permease_BtuC"/>
</dbReference>
<feature type="transmembrane region" description="Helical" evidence="8">
    <location>
        <begin position="301"/>
        <end position="318"/>
    </location>
</feature>
<accession>A0ABT3FX19</accession>
<proteinExistence type="inferred from homology"/>
<feature type="transmembrane region" description="Helical" evidence="8">
    <location>
        <begin position="214"/>
        <end position="238"/>
    </location>
</feature>
<evidence type="ECO:0000256" key="2">
    <source>
        <dbReference type="ARBA" id="ARBA00007935"/>
    </source>
</evidence>
<feature type="transmembrane region" description="Helical" evidence="8">
    <location>
        <begin position="86"/>
        <end position="103"/>
    </location>
</feature>
<evidence type="ECO:0000313" key="10">
    <source>
        <dbReference type="Proteomes" id="UP001207930"/>
    </source>
</evidence>
<keyword evidence="4" id="KW-1003">Cell membrane</keyword>